<dbReference type="PANTHER" id="PTHR45772:SF7">
    <property type="entry name" value="AMINO ACID ABC TRANSPORTER ATP-BINDING PROTEIN"/>
    <property type="match status" value="1"/>
</dbReference>
<dbReference type="InterPro" id="IPR027417">
    <property type="entry name" value="P-loop_NTPase"/>
</dbReference>
<dbReference type="PANTHER" id="PTHR45772">
    <property type="entry name" value="CONSERVED COMPONENT OF ABC TRANSPORTER FOR NATURAL AMINO ACIDS-RELATED"/>
    <property type="match status" value="1"/>
</dbReference>
<evidence type="ECO:0000256" key="4">
    <source>
        <dbReference type="ARBA" id="ARBA00022840"/>
    </source>
</evidence>
<keyword evidence="1" id="KW-0813">Transport</keyword>
<dbReference type="CDD" id="cd03219">
    <property type="entry name" value="ABC_Mj1267_LivG_branched"/>
    <property type="match status" value="1"/>
</dbReference>
<dbReference type="GO" id="GO:0016887">
    <property type="term" value="F:ATP hydrolysis activity"/>
    <property type="evidence" value="ECO:0007669"/>
    <property type="project" value="InterPro"/>
</dbReference>
<keyword evidence="3" id="KW-0547">Nucleotide-binding</keyword>
<dbReference type="InterPro" id="IPR032823">
    <property type="entry name" value="BCA_ABC_TP_C"/>
</dbReference>
<dbReference type="InterPro" id="IPR003593">
    <property type="entry name" value="AAA+_ATPase"/>
</dbReference>
<dbReference type="GO" id="GO:0005304">
    <property type="term" value="F:L-valine transmembrane transporter activity"/>
    <property type="evidence" value="ECO:0007669"/>
    <property type="project" value="TreeGrafter"/>
</dbReference>
<evidence type="ECO:0000259" key="5">
    <source>
        <dbReference type="PROSITE" id="PS50893"/>
    </source>
</evidence>
<name>A0A356LDS8_9BURK</name>
<evidence type="ECO:0000313" key="7">
    <source>
        <dbReference type="Proteomes" id="UP000264036"/>
    </source>
</evidence>
<dbReference type="GO" id="GO:0005886">
    <property type="term" value="C:plasma membrane"/>
    <property type="evidence" value="ECO:0007669"/>
    <property type="project" value="TreeGrafter"/>
</dbReference>
<proteinExistence type="predicted"/>
<keyword evidence="2" id="KW-1003">Cell membrane</keyword>
<dbReference type="Pfam" id="PF12399">
    <property type="entry name" value="BCA_ABC_TP_C"/>
    <property type="match status" value="1"/>
</dbReference>
<dbReference type="Gene3D" id="3.40.50.300">
    <property type="entry name" value="P-loop containing nucleotide triphosphate hydrolases"/>
    <property type="match status" value="1"/>
</dbReference>
<organism evidence="6 7">
    <name type="scientific">Advenella kashmirensis</name>
    <dbReference type="NCBI Taxonomy" id="310575"/>
    <lineage>
        <taxon>Bacteria</taxon>
        <taxon>Pseudomonadati</taxon>
        <taxon>Pseudomonadota</taxon>
        <taxon>Betaproteobacteria</taxon>
        <taxon>Burkholderiales</taxon>
        <taxon>Alcaligenaceae</taxon>
    </lineage>
</organism>
<reference evidence="6 7" key="1">
    <citation type="journal article" date="2018" name="Nat. Biotechnol.">
        <title>A standardized bacterial taxonomy based on genome phylogeny substantially revises the tree of life.</title>
        <authorList>
            <person name="Parks D.H."/>
            <person name="Chuvochina M."/>
            <person name="Waite D.W."/>
            <person name="Rinke C."/>
            <person name="Skarshewski A."/>
            <person name="Chaumeil P.A."/>
            <person name="Hugenholtz P."/>
        </authorList>
    </citation>
    <scope>NUCLEOTIDE SEQUENCE [LARGE SCALE GENOMIC DNA]</scope>
    <source>
        <strain evidence="6">UBA10707</strain>
    </source>
</reference>
<protein>
    <submittedName>
        <fullName evidence="6">ABC transporter ATP-binding protein</fullName>
    </submittedName>
</protein>
<evidence type="ECO:0000256" key="3">
    <source>
        <dbReference type="ARBA" id="ARBA00022741"/>
    </source>
</evidence>
<dbReference type="AlphaFoldDB" id="A0A356LDS8"/>
<dbReference type="EMBL" id="DOEK01000010">
    <property type="protein sequence ID" value="HBP28989.1"/>
    <property type="molecule type" value="Genomic_DNA"/>
</dbReference>
<evidence type="ECO:0000313" key="6">
    <source>
        <dbReference type="EMBL" id="HBP28989.1"/>
    </source>
</evidence>
<dbReference type="GO" id="GO:0015188">
    <property type="term" value="F:L-isoleucine transmembrane transporter activity"/>
    <property type="evidence" value="ECO:0007669"/>
    <property type="project" value="TreeGrafter"/>
</dbReference>
<dbReference type="Proteomes" id="UP000264036">
    <property type="component" value="Unassembled WGS sequence"/>
</dbReference>
<dbReference type="GO" id="GO:1903806">
    <property type="term" value="P:L-isoleucine import across plasma membrane"/>
    <property type="evidence" value="ECO:0007669"/>
    <property type="project" value="TreeGrafter"/>
</dbReference>
<dbReference type="GO" id="GO:0042941">
    <property type="term" value="P:D-alanine transmembrane transport"/>
    <property type="evidence" value="ECO:0007669"/>
    <property type="project" value="TreeGrafter"/>
</dbReference>
<dbReference type="SMART" id="SM00382">
    <property type="entry name" value="AAA"/>
    <property type="match status" value="1"/>
</dbReference>
<dbReference type="SUPFAM" id="SSF52540">
    <property type="entry name" value="P-loop containing nucleoside triphosphate hydrolases"/>
    <property type="match status" value="1"/>
</dbReference>
<gene>
    <name evidence="6" type="ORF">DD666_06180</name>
</gene>
<dbReference type="GO" id="GO:0015192">
    <property type="term" value="F:L-phenylalanine transmembrane transporter activity"/>
    <property type="evidence" value="ECO:0007669"/>
    <property type="project" value="TreeGrafter"/>
</dbReference>
<dbReference type="InterPro" id="IPR003439">
    <property type="entry name" value="ABC_transporter-like_ATP-bd"/>
</dbReference>
<dbReference type="GO" id="GO:0005524">
    <property type="term" value="F:ATP binding"/>
    <property type="evidence" value="ECO:0007669"/>
    <property type="project" value="UniProtKB-KW"/>
</dbReference>
<dbReference type="GO" id="GO:0015808">
    <property type="term" value="P:L-alanine transport"/>
    <property type="evidence" value="ECO:0007669"/>
    <property type="project" value="TreeGrafter"/>
</dbReference>
<dbReference type="PROSITE" id="PS50893">
    <property type="entry name" value="ABC_TRANSPORTER_2"/>
    <property type="match status" value="1"/>
</dbReference>
<feature type="domain" description="ABC transporter" evidence="5">
    <location>
        <begin position="7"/>
        <end position="239"/>
    </location>
</feature>
<keyword evidence="4 6" id="KW-0067">ATP-binding</keyword>
<evidence type="ECO:0000256" key="1">
    <source>
        <dbReference type="ARBA" id="ARBA00022448"/>
    </source>
</evidence>
<sequence length="243" mass="25987">MTSTTLLEFDGVGKSFGGLRAIDNVSFKVNDGEIVGLIGPNGAGKTTLFSMASGFLKPTDGQIRFQGKRVDGFDPPHICRAGLVRTFQIVKPFGEMTVIENAMVGAFLHHARPQDAREVAARVLQQVGLGARQEQVAKTLTLSGRKRLEVAKALATHPKLLLLDEVMAGLTSVETAEMLELIQSLRASGVSILVIEHNMKAVMSLSNKIVVIQYGKKIAEGTPVEVANDPQVISAYLGGEHAA</sequence>
<evidence type="ECO:0000256" key="2">
    <source>
        <dbReference type="ARBA" id="ARBA00022475"/>
    </source>
</evidence>
<dbReference type="InterPro" id="IPR051120">
    <property type="entry name" value="ABC_AA/LPS_Transport"/>
</dbReference>
<comment type="caution">
    <text evidence="6">The sequence shown here is derived from an EMBL/GenBank/DDBJ whole genome shotgun (WGS) entry which is preliminary data.</text>
</comment>
<keyword evidence="2" id="KW-0472">Membrane</keyword>
<accession>A0A356LDS8</accession>
<dbReference type="GO" id="GO:1903805">
    <property type="term" value="P:L-valine import across plasma membrane"/>
    <property type="evidence" value="ECO:0007669"/>
    <property type="project" value="TreeGrafter"/>
</dbReference>
<dbReference type="Pfam" id="PF00005">
    <property type="entry name" value="ABC_tran"/>
    <property type="match status" value="1"/>
</dbReference>